<dbReference type="SMART" id="SM00487">
    <property type="entry name" value="DEXDc"/>
    <property type="match status" value="1"/>
</dbReference>
<dbReference type="Proteomes" id="UP000070344">
    <property type="component" value="Unassembled WGS sequence"/>
</dbReference>
<feature type="compositionally biased region" description="Basic and acidic residues" evidence="10">
    <location>
        <begin position="439"/>
        <end position="450"/>
    </location>
</feature>
<evidence type="ECO:0000256" key="10">
    <source>
        <dbReference type="SAM" id="MobiDB-lite"/>
    </source>
</evidence>
<dbReference type="InterPro" id="IPR006935">
    <property type="entry name" value="Helicase/UvrB_N"/>
</dbReference>
<dbReference type="InterPro" id="IPR032438">
    <property type="entry name" value="ERCC3_RAD25_C"/>
</dbReference>
<dbReference type="PANTHER" id="PTHR11274">
    <property type="entry name" value="RAD25/XP-B DNA REPAIR HELICASE"/>
    <property type="match status" value="1"/>
</dbReference>
<comment type="caution">
    <text evidence="13">The sequence shown here is derived from an EMBL/GenBank/DDBJ whole genome shotgun (WGS) entry which is preliminary data.</text>
</comment>
<dbReference type="EMBL" id="LHXV01000013">
    <property type="protein sequence ID" value="KXB01416.1"/>
    <property type="molecule type" value="Genomic_DNA"/>
</dbReference>
<dbReference type="EC" id="5.6.2.4" evidence="8"/>
<evidence type="ECO:0000256" key="4">
    <source>
        <dbReference type="ARBA" id="ARBA00022806"/>
    </source>
</evidence>
<keyword evidence="5" id="KW-0067">ATP-binding</keyword>
<dbReference type="InterPro" id="IPR050615">
    <property type="entry name" value="ATP-dep_DNA_Helicase"/>
</dbReference>
<evidence type="ECO:0000313" key="13">
    <source>
        <dbReference type="EMBL" id="KXB01416.1"/>
    </source>
</evidence>
<evidence type="ECO:0000256" key="5">
    <source>
        <dbReference type="ARBA" id="ARBA00022840"/>
    </source>
</evidence>
<dbReference type="Gene3D" id="3.40.50.300">
    <property type="entry name" value="P-loop containing nucleotide triphosphate hydrolases"/>
    <property type="match status" value="2"/>
</dbReference>
<dbReference type="SMART" id="SM00490">
    <property type="entry name" value="HELICc"/>
    <property type="match status" value="1"/>
</dbReference>
<evidence type="ECO:0000256" key="7">
    <source>
        <dbReference type="ARBA" id="ARBA00034617"/>
    </source>
</evidence>
<keyword evidence="4" id="KW-0347">Helicase</keyword>
<dbReference type="GO" id="GO:0003677">
    <property type="term" value="F:DNA binding"/>
    <property type="evidence" value="ECO:0007669"/>
    <property type="project" value="InterPro"/>
</dbReference>
<dbReference type="Pfam" id="PF16203">
    <property type="entry name" value="ERCC3_RAD25_C"/>
    <property type="match status" value="1"/>
</dbReference>
<comment type="catalytic activity">
    <reaction evidence="7">
        <text>Couples ATP hydrolysis with the unwinding of duplex DNA by translocating in the 3'-5' direction.</text>
        <dbReference type="EC" id="5.6.2.4"/>
    </reaction>
</comment>
<dbReference type="PRINTS" id="PR00851">
    <property type="entry name" value="XRODRMPGMNTB"/>
</dbReference>
<organism evidence="13 14">
    <name type="scientific">candidate division MSBL1 archaeon SCGC-AAA259O05</name>
    <dbReference type="NCBI Taxonomy" id="1698271"/>
    <lineage>
        <taxon>Archaea</taxon>
        <taxon>Methanobacteriati</taxon>
        <taxon>Methanobacteriota</taxon>
        <taxon>candidate division MSBL1</taxon>
    </lineage>
</organism>
<dbReference type="SUPFAM" id="SSF52540">
    <property type="entry name" value="P-loop containing nucleoside triphosphate hydrolases"/>
    <property type="match status" value="1"/>
</dbReference>
<dbReference type="PROSITE" id="PS51192">
    <property type="entry name" value="HELICASE_ATP_BIND_1"/>
    <property type="match status" value="1"/>
</dbReference>
<evidence type="ECO:0000256" key="9">
    <source>
        <dbReference type="ARBA" id="ARBA00048988"/>
    </source>
</evidence>
<dbReference type="GO" id="GO:0005524">
    <property type="term" value="F:ATP binding"/>
    <property type="evidence" value="ECO:0007669"/>
    <property type="project" value="UniProtKB-KW"/>
</dbReference>
<comment type="catalytic activity">
    <reaction evidence="9">
        <text>ATP + H2O = ADP + phosphate + H(+)</text>
        <dbReference type="Rhea" id="RHEA:13065"/>
        <dbReference type="ChEBI" id="CHEBI:15377"/>
        <dbReference type="ChEBI" id="CHEBI:15378"/>
        <dbReference type="ChEBI" id="CHEBI:30616"/>
        <dbReference type="ChEBI" id="CHEBI:43474"/>
        <dbReference type="ChEBI" id="CHEBI:456216"/>
        <dbReference type="EC" id="5.6.2.4"/>
    </reaction>
</comment>
<evidence type="ECO:0000313" key="14">
    <source>
        <dbReference type="Proteomes" id="UP000070344"/>
    </source>
</evidence>
<accession>A0A133V4U1</accession>
<evidence type="ECO:0000256" key="3">
    <source>
        <dbReference type="ARBA" id="ARBA00022801"/>
    </source>
</evidence>
<dbReference type="AlphaFoldDB" id="A0A133V4U1"/>
<evidence type="ECO:0000259" key="11">
    <source>
        <dbReference type="PROSITE" id="PS51192"/>
    </source>
</evidence>
<evidence type="ECO:0000256" key="6">
    <source>
        <dbReference type="ARBA" id="ARBA00023235"/>
    </source>
</evidence>
<feature type="region of interest" description="Disordered" evidence="10">
    <location>
        <begin position="388"/>
        <end position="413"/>
    </location>
</feature>
<sequence length="475" mass="53738">MIDKGYPVVDRGKFEEFEPLEIDMNDDFEPRVGQIEALESFMTAGSGVVVIPPGTGKTVLAVMATAELEAPTLILTTKAEVVEQYRDEYLDKTSLSDRKISVIHGGVSKKTVSPVTVTTYQSATTRTVSRKLWDREWGLMVLDEAQHIPSDVWRRVIDFQATRRLGTTATAVREDKKQKEIFSLIGPLVYAPSWKKMENRGAIAKAETEVLLVPMAKSRFKRYHQADKRKKYELASSNPKKFEVIGHLLKKHKGRKTLIHAYYVDLAKEVSRRFDIPIVYGETPQSKRRELYDVFREDEIDRLVVTEVGSEGIDLPSAELELEICGLYGSRMKGTQFFGRILRPKEEPAKFYDIVSKGTMEEEKAERRREYLVSRGYEFHFSDWEGGYDTEDAGGGKRDQPLKPGGPNMNSSEGFQERLKRYLGIAADCPHKKSPSRTSSKEKASCEHPRGSGTCHVGDCPRLGKQKGSEDQEAR</sequence>
<protein>
    <recommendedName>
        <fullName evidence="8">DNA 3'-5' helicase</fullName>
        <ecNumber evidence="8">5.6.2.4</ecNumber>
    </recommendedName>
</protein>
<keyword evidence="2" id="KW-0547">Nucleotide-binding</keyword>
<dbReference type="Pfam" id="PF04851">
    <property type="entry name" value="ResIII"/>
    <property type="match status" value="1"/>
</dbReference>
<gene>
    <name evidence="13" type="ORF">AKJ41_01600</name>
</gene>
<dbReference type="PROSITE" id="PS51194">
    <property type="entry name" value="HELICASE_CTER"/>
    <property type="match status" value="1"/>
</dbReference>
<feature type="domain" description="Helicase ATP-binding" evidence="11">
    <location>
        <begin position="38"/>
        <end position="189"/>
    </location>
</feature>
<dbReference type="InterPro" id="IPR027417">
    <property type="entry name" value="P-loop_NTPase"/>
</dbReference>
<evidence type="ECO:0000256" key="2">
    <source>
        <dbReference type="ARBA" id="ARBA00022741"/>
    </source>
</evidence>
<evidence type="ECO:0000259" key="12">
    <source>
        <dbReference type="PROSITE" id="PS51194"/>
    </source>
</evidence>
<evidence type="ECO:0000256" key="8">
    <source>
        <dbReference type="ARBA" id="ARBA00034808"/>
    </source>
</evidence>
<keyword evidence="3" id="KW-0378">Hydrolase</keyword>
<comment type="similarity">
    <text evidence="1">Belongs to the helicase family. RAD25/XPB subfamily.</text>
</comment>
<proteinExistence type="inferred from homology"/>
<keyword evidence="6" id="KW-0413">Isomerase</keyword>
<dbReference type="GO" id="GO:0016787">
    <property type="term" value="F:hydrolase activity"/>
    <property type="evidence" value="ECO:0007669"/>
    <property type="project" value="UniProtKB-KW"/>
</dbReference>
<dbReference type="PANTHER" id="PTHR11274:SF0">
    <property type="entry name" value="GENERAL TRANSCRIPTION AND DNA REPAIR FACTOR IIH HELICASE SUBUNIT XPB"/>
    <property type="match status" value="1"/>
</dbReference>
<feature type="domain" description="Helicase C-terminal" evidence="12">
    <location>
        <begin position="241"/>
        <end position="395"/>
    </location>
</feature>
<feature type="region of interest" description="Disordered" evidence="10">
    <location>
        <begin position="426"/>
        <end position="475"/>
    </location>
</feature>
<evidence type="ECO:0000256" key="1">
    <source>
        <dbReference type="ARBA" id="ARBA00006637"/>
    </source>
</evidence>
<keyword evidence="14" id="KW-1185">Reference proteome</keyword>
<dbReference type="InterPro" id="IPR014001">
    <property type="entry name" value="Helicase_ATP-bd"/>
</dbReference>
<dbReference type="InterPro" id="IPR001650">
    <property type="entry name" value="Helicase_C-like"/>
</dbReference>
<dbReference type="GO" id="GO:0043138">
    <property type="term" value="F:3'-5' DNA helicase activity"/>
    <property type="evidence" value="ECO:0007669"/>
    <property type="project" value="UniProtKB-EC"/>
</dbReference>
<name>A0A133V4U1_9EURY</name>
<reference evidence="13 14" key="1">
    <citation type="journal article" date="2016" name="Sci. Rep.">
        <title>Metabolic traits of an uncultured archaeal lineage -MSBL1- from brine pools of the Red Sea.</title>
        <authorList>
            <person name="Mwirichia R."/>
            <person name="Alam I."/>
            <person name="Rashid M."/>
            <person name="Vinu M."/>
            <person name="Ba-Alawi W."/>
            <person name="Anthony Kamau A."/>
            <person name="Kamanda Ngugi D."/>
            <person name="Goker M."/>
            <person name="Klenk H.P."/>
            <person name="Bajic V."/>
            <person name="Stingl U."/>
        </authorList>
    </citation>
    <scope>NUCLEOTIDE SEQUENCE [LARGE SCALE GENOMIC DNA]</scope>
    <source>
        <strain evidence="13">SCGC-AAA259O05</strain>
    </source>
</reference>